<accession>A0A5B7FQD6</accession>
<reference evidence="2 3" key="1">
    <citation type="submission" date="2019-05" db="EMBL/GenBank/DDBJ databases">
        <title>Another draft genome of Portunus trituberculatus and its Hox gene families provides insights of decapod evolution.</title>
        <authorList>
            <person name="Jeong J.-H."/>
            <person name="Song I."/>
            <person name="Kim S."/>
            <person name="Choi T."/>
            <person name="Kim D."/>
            <person name="Ryu S."/>
            <person name="Kim W."/>
        </authorList>
    </citation>
    <scope>NUCLEOTIDE SEQUENCE [LARGE SCALE GENOMIC DNA]</scope>
    <source>
        <tissue evidence="2">Muscle</tissue>
    </source>
</reference>
<feature type="region of interest" description="Disordered" evidence="1">
    <location>
        <begin position="1"/>
        <end position="29"/>
    </location>
</feature>
<evidence type="ECO:0000313" key="3">
    <source>
        <dbReference type="Proteomes" id="UP000324222"/>
    </source>
</evidence>
<sequence length="81" mass="8934">MTQLKSSNDDKNLSIEVAKNDGLKSGSTPVRSDISDLANHVIYLLCLPAPAKQQHTNMSHEGENSDLYRQHFLVDDTIAPV</sequence>
<proteinExistence type="predicted"/>
<protein>
    <submittedName>
        <fullName evidence="2">Uncharacterized protein</fullName>
    </submittedName>
</protein>
<comment type="caution">
    <text evidence="2">The sequence shown here is derived from an EMBL/GenBank/DDBJ whole genome shotgun (WGS) entry which is preliminary data.</text>
</comment>
<dbReference type="EMBL" id="VSRR010009207">
    <property type="protein sequence ID" value="MPC49970.1"/>
    <property type="molecule type" value="Genomic_DNA"/>
</dbReference>
<keyword evidence="3" id="KW-1185">Reference proteome</keyword>
<dbReference type="AlphaFoldDB" id="A0A5B7FQD6"/>
<evidence type="ECO:0000256" key="1">
    <source>
        <dbReference type="SAM" id="MobiDB-lite"/>
    </source>
</evidence>
<feature type="compositionally biased region" description="Basic and acidic residues" evidence="1">
    <location>
        <begin position="7"/>
        <end position="22"/>
    </location>
</feature>
<organism evidence="2 3">
    <name type="scientific">Portunus trituberculatus</name>
    <name type="common">Swimming crab</name>
    <name type="synonym">Neptunus trituberculatus</name>
    <dbReference type="NCBI Taxonomy" id="210409"/>
    <lineage>
        <taxon>Eukaryota</taxon>
        <taxon>Metazoa</taxon>
        <taxon>Ecdysozoa</taxon>
        <taxon>Arthropoda</taxon>
        <taxon>Crustacea</taxon>
        <taxon>Multicrustacea</taxon>
        <taxon>Malacostraca</taxon>
        <taxon>Eumalacostraca</taxon>
        <taxon>Eucarida</taxon>
        <taxon>Decapoda</taxon>
        <taxon>Pleocyemata</taxon>
        <taxon>Brachyura</taxon>
        <taxon>Eubrachyura</taxon>
        <taxon>Portunoidea</taxon>
        <taxon>Portunidae</taxon>
        <taxon>Portuninae</taxon>
        <taxon>Portunus</taxon>
    </lineage>
</organism>
<evidence type="ECO:0000313" key="2">
    <source>
        <dbReference type="EMBL" id="MPC49970.1"/>
    </source>
</evidence>
<name>A0A5B7FQD6_PORTR</name>
<gene>
    <name evidence="2" type="ORF">E2C01_043786</name>
</gene>
<dbReference type="Proteomes" id="UP000324222">
    <property type="component" value="Unassembled WGS sequence"/>
</dbReference>